<keyword evidence="5" id="KW-0469">Meiosis</keyword>
<feature type="compositionally biased region" description="Basic and acidic residues" evidence="7">
    <location>
        <begin position="95"/>
        <end position="106"/>
    </location>
</feature>
<keyword evidence="3" id="KW-0067">ATP-binding</keyword>
<feature type="compositionally biased region" description="Polar residues" evidence="7">
    <location>
        <begin position="63"/>
        <end position="92"/>
    </location>
</feature>
<name>A0ABP0F1V8_CLALP</name>
<evidence type="ECO:0000259" key="8">
    <source>
        <dbReference type="SMART" id="SM00533"/>
    </source>
</evidence>
<evidence type="ECO:0000256" key="5">
    <source>
        <dbReference type="ARBA" id="ARBA00023254"/>
    </source>
</evidence>
<protein>
    <recommendedName>
        <fullName evidence="12">DNA mismatch repair proteins mutS family domain-containing protein</fullName>
    </recommendedName>
</protein>
<dbReference type="PANTHER" id="PTHR11361:SF21">
    <property type="entry name" value="MUTS PROTEIN HOMOLOG 4"/>
    <property type="match status" value="1"/>
</dbReference>
<dbReference type="InterPro" id="IPR036678">
    <property type="entry name" value="MutS_con_dom_sf"/>
</dbReference>
<dbReference type="SUPFAM" id="SSF52540">
    <property type="entry name" value="P-loop containing nucleoside triphosphate hydrolases"/>
    <property type="match status" value="1"/>
</dbReference>
<dbReference type="InterPro" id="IPR007696">
    <property type="entry name" value="DNA_mismatch_repair_MutS_core"/>
</dbReference>
<dbReference type="SUPFAM" id="SSF48334">
    <property type="entry name" value="DNA repair protein MutS, domain III"/>
    <property type="match status" value="1"/>
</dbReference>
<dbReference type="InterPro" id="IPR045076">
    <property type="entry name" value="MutS"/>
</dbReference>
<feature type="compositionally biased region" description="Polar residues" evidence="7">
    <location>
        <begin position="903"/>
        <end position="939"/>
    </location>
</feature>
<keyword evidence="11" id="KW-1185">Reference proteome</keyword>
<dbReference type="Gene3D" id="1.10.1420.10">
    <property type="match status" value="2"/>
</dbReference>
<dbReference type="CDD" id="cd03243">
    <property type="entry name" value="ABC_MutS_homologs"/>
    <property type="match status" value="1"/>
</dbReference>
<feature type="region of interest" description="Disordered" evidence="7">
    <location>
        <begin position="16"/>
        <end position="108"/>
    </location>
</feature>
<accession>A0ABP0F1V8</accession>
<evidence type="ECO:0000313" key="10">
    <source>
        <dbReference type="EMBL" id="CAK8673692.1"/>
    </source>
</evidence>
<feature type="domain" description="DNA mismatch repair protein MutS core" evidence="8">
    <location>
        <begin position="289"/>
        <end position="614"/>
    </location>
</feature>
<dbReference type="InterPro" id="IPR027417">
    <property type="entry name" value="P-loop_NTPase"/>
</dbReference>
<feature type="region of interest" description="Disordered" evidence="7">
    <location>
        <begin position="903"/>
        <end position="952"/>
    </location>
</feature>
<dbReference type="Pfam" id="PF05192">
    <property type="entry name" value="MutS_III"/>
    <property type="match status" value="1"/>
</dbReference>
<keyword evidence="6" id="KW-0175">Coiled coil</keyword>
<dbReference type="InterPro" id="IPR036187">
    <property type="entry name" value="DNA_mismatch_repair_MutS_sf"/>
</dbReference>
<evidence type="ECO:0000313" key="11">
    <source>
        <dbReference type="Proteomes" id="UP001642483"/>
    </source>
</evidence>
<organism evidence="10 11">
    <name type="scientific">Clavelina lepadiformis</name>
    <name type="common">Light-bulb sea squirt</name>
    <name type="synonym">Ascidia lepadiformis</name>
    <dbReference type="NCBI Taxonomy" id="159417"/>
    <lineage>
        <taxon>Eukaryota</taxon>
        <taxon>Metazoa</taxon>
        <taxon>Chordata</taxon>
        <taxon>Tunicata</taxon>
        <taxon>Ascidiacea</taxon>
        <taxon>Aplousobranchia</taxon>
        <taxon>Clavelinidae</taxon>
        <taxon>Clavelina</taxon>
    </lineage>
</organism>
<feature type="domain" description="DNA mismatch repair proteins mutS family" evidence="9">
    <location>
        <begin position="629"/>
        <end position="822"/>
    </location>
</feature>
<sequence length="952" mass="106339">MANEKVILPQDATCSDLSSTTYASAKPTDGISKHENSSVFQVPVGPAPRRSSSLVWTPKTPVNAASSSACRTPSSIIQRRSEKTPTFASVRSTPRRKDTPKSRGADTPRSLEASVIVVIVEGRGVASGEIGMASIDLKHPVLILSQFSDSQTYVKTLTRLQLLYPKEIVFPSTMCENGKLDKVFKVVNENFETSHVTSLPRRYFNEANGLEFIKKLAMKENNSIEKDVKCKYYCLAACAALVKYVEFIQNAIYASESLSIVYKGSEQTTLIDSGTCAVLELLCNLEDSKSRITLFGVLNHTKTHGGAKLLRSNIFQPPNHLETIQARLDCVTELANSSELFFGMQSALSRFEIDVDNLLASLVRIPKQNTDRSRENHITTCILLKHVLELVPALQDALVEGQCEIFQAYKATLHDVRFNHILELLETVIHKEARYQKGLLNMKTQRCFAVKSEINGVLDLCRKSYTEYIDDINDLIRQLSEKHDLPLKSSFNGTRGFHIQMPAPKQSSSFPEDFIKVTKTKKTWSFTTNDLMHLNDRVENSLKDINILADSIVCELLSKVRTSIGCLYNLSEIVSTLDMLMSFAYVRTTTDCVRPEFTDTLAVKQAVHPVLTSICSNTIPNNIYASEGSNFNIITGPNMSGKSTYLKEIALLQIMAQMGCYVPAEFASFRIADQIFSRVGSDDDINTNTSSFMMEMKEINYIIQNVSSNSLIIIDELGRGTSSEEAVGLCWAISEFLLSQKAFTFFATHYLELCRMESVYPNVENYQFEVQHVVTAQGSLRKIGFTYVLSRGYTKETHYGLELAQYFDFPPTVLTKAREIVVKLEEEAKEVDEAASNQQKRDNANHRFATKLFQVVRSSRLDDEALTDYLISVRDEYLKEVESLPPDPELVKLAASFRTCPSVSSETDLSDSTATNPLQESSCSSPLDVSINPSDSTDTVDVMPENVLSRQP</sequence>
<evidence type="ECO:0000256" key="7">
    <source>
        <dbReference type="SAM" id="MobiDB-lite"/>
    </source>
</evidence>
<dbReference type="Pfam" id="PF05188">
    <property type="entry name" value="MutS_II"/>
    <property type="match status" value="1"/>
</dbReference>
<proteinExistence type="inferred from homology"/>
<dbReference type="InterPro" id="IPR007861">
    <property type="entry name" value="DNA_mismatch_repair_MutS_clamp"/>
</dbReference>
<evidence type="ECO:0000259" key="9">
    <source>
        <dbReference type="SMART" id="SM00534"/>
    </source>
</evidence>
<evidence type="ECO:0000256" key="4">
    <source>
        <dbReference type="ARBA" id="ARBA00023125"/>
    </source>
</evidence>
<dbReference type="Proteomes" id="UP001642483">
    <property type="component" value="Unassembled WGS sequence"/>
</dbReference>
<evidence type="ECO:0000256" key="6">
    <source>
        <dbReference type="SAM" id="Coils"/>
    </source>
</evidence>
<evidence type="ECO:0008006" key="12">
    <source>
        <dbReference type="Google" id="ProtNLM"/>
    </source>
</evidence>
<reference evidence="10 11" key="1">
    <citation type="submission" date="2024-02" db="EMBL/GenBank/DDBJ databases">
        <authorList>
            <person name="Daric V."/>
            <person name="Darras S."/>
        </authorList>
    </citation>
    <scope>NUCLEOTIDE SEQUENCE [LARGE SCALE GENOMIC DNA]</scope>
</reference>
<comment type="similarity">
    <text evidence="1">Belongs to the DNA mismatch repair MutS family.</text>
</comment>
<keyword evidence="2" id="KW-0547">Nucleotide-binding</keyword>
<gene>
    <name evidence="10" type="ORF">CVLEPA_LOCUS3456</name>
</gene>
<dbReference type="InterPro" id="IPR007860">
    <property type="entry name" value="DNA_mmatch_repair_MutS_con_dom"/>
</dbReference>
<dbReference type="SMART" id="SM00533">
    <property type="entry name" value="MUTSd"/>
    <property type="match status" value="1"/>
</dbReference>
<evidence type="ECO:0000256" key="3">
    <source>
        <dbReference type="ARBA" id="ARBA00022840"/>
    </source>
</evidence>
<dbReference type="Gene3D" id="3.40.50.300">
    <property type="entry name" value="P-loop containing nucleotide triphosphate hydrolases"/>
    <property type="match status" value="1"/>
</dbReference>
<dbReference type="EMBL" id="CAWYQH010000002">
    <property type="protein sequence ID" value="CAK8673692.1"/>
    <property type="molecule type" value="Genomic_DNA"/>
</dbReference>
<comment type="caution">
    <text evidence="10">The sequence shown here is derived from an EMBL/GenBank/DDBJ whole genome shotgun (WGS) entry which is preliminary data.</text>
</comment>
<feature type="coiled-coil region" evidence="6">
    <location>
        <begin position="814"/>
        <end position="841"/>
    </location>
</feature>
<dbReference type="Pfam" id="PF00488">
    <property type="entry name" value="MutS_V"/>
    <property type="match status" value="1"/>
</dbReference>
<evidence type="ECO:0000256" key="2">
    <source>
        <dbReference type="ARBA" id="ARBA00022741"/>
    </source>
</evidence>
<dbReference type="SMART" id="SM00534">
    <property type="entry name" value="MUTSac"/>
    <property type="match status" value="1"/>
</dbReference>
<dbReference type="InterPro" id="IPR000432">
    <property type="entry name" value="DNA_mismatch_repair_MutS_C"/>
</dbReference>
<dbReference type="Pfam" id="PF05190">
    <property type="entry name" value="MutS_IV"/>
    <property type="match status" value="1"/>
</dbReference>
<dbReference type="PANTHER" id="PTHR11361">
    <property type="entry name" value="DNA MISMATCH REPAIR PROTEIN MUTS FAMILY MEMBER"/>
    <property type="match status" value="1"/>
</dbReference>
<keyword evidence="4" id="KW-0238">DNA-binding</keyword>
<dbReference type="Gene3D" id="3.30.420.110">
    <property type="entry name" value="MutS, connector domain"/>
    <property type="match status" value="1"/>
</dbReference>
<evidence type="ECO:0000256" key="1">
    <source>
        <dbReference type="ARBA" id="ARBA00006271"/>
    </source>
</evidence>